<dbReference type="InterPro" id="IPR022764">
    <property type="entry name" value="Peptidase_S54_rhomboid_dom"/>
</dbReference>
<evidence type="ECO:0000256" key="6">
    <source>
        <dbReference type="ARBA" id="ARBA00023136"/>
    </source>
</evidence>
<feature type="transmembrane region" description="Helical" evidence="7">
    <location>
        <begin position="72"/>
        <end position="96"/>
    </location>
</feature>
<evidence type="ECO:0000256" key="4">
    <source>
        <dbReference type="ARBA" id="ARBA00022801"/>
    </source>
</evidence>
<keyword evidence="4" id="KW-0378">Hydrolase</keyword>
<evidence type="ECO:0000259" key="9">
    <source>
        <dbReference type="Pfam" id="PF20216"/>
    </source>
</evidence>
<evidence type="ECO:0000256" key="7">
    <source>
        <dbReference type="SAM" id="Phobius"/>
    </source>
</evidence>
<feature type="domain" description="Peptidase S54 rhomboid" evidence="8">
    <location>
        <begin position="68"/>
        <end position="214"/>
    </location>
</feature>
<keyword evidence="10" id="KW-0645">Protease</keyword>
<dbReference type="Pfam" id="PF01694">
    <property type="entry name" value="Rhomboid"/>
    <property type="match status" value="1"/>
</dbReference>
<evidence type="ECO:0000256" key="1">
    <source>
        <dbReference type="ARBA" id="ARBA00004141"/>
    </source>
</evidence>
<gene>
    <name evidence="10" type="ORF">GCM10023091_23690</name>
</gene>
<name>A0ABP8M148_9BACT</name>
<dbReference type="PANTHER" id="PTHR43731:SF14">
    <property type="entry name" value="PRESENILIN-ASSOCIATED RHOMBOID-LIKE PROTEIN, MITOCHONDRIAL"/>
    <property type="match status" value="1"/>
</dbReference>
<feature type="transmembrane region" description="Helical" evidence="7">
    <location>
        <begin position="175"/>
        <end position="192"/>
    </location>
</feature>
<dbReference type="InterPro" id="IPR050925">
    <property type="entry name" value="Rhomboid_protease_S54"/>
</dbReference>
<dbReference type="InterPro" id="IPR046483">
    <property type="entry name" value="DUF6576"/>
</dbReference>
<dbReference type="Pfam" id="PF20216">
    <property type="entry name" value="DUF6576"/>
    <property type="match status" value="1"/>
</dbReference>
<keyword evidence="11" id="KW-1185">Reference proteome</keyword>
<accession>A0ABP8M148</accession>
<evidence type="ECO:0000313" key="11">
    <source>
        <dbReference type="Proteomes" id="UP001501508"/>
    </source>
</evidence>
<dbReference type="PANTHER" id="PTHR43731">
    <property type="entry name" value="RHOMBOID PROTEASE"/>
    <property type="match status" value="1"/>
</dbReference>
<dbReference type="GO" id="GO:0006508">
    <property type="term" value="P:proteolysis"/>
    <property type="evidence" value="ECO:0007669"/>
    <property type="project" value="UniProtKB-KW"/>
</dbReference>
<protein>
    <submittedName>
        <fullName evidence="10">Rhomboid family intramembrane serine protease</fullName>
    </submittedName>
</protein>
<dbReference type="GO" id="GO:0008233">
    <property type="term" value="F:peptidase activity"/>
    <property type="evidence" value="ECO:0007669"/>
    <property type="project" value="UniProtKB-KW"/>
</dbReference>
<comment type="subcellular location">
    <subcellularLocation>
        <location evidence="1">Membrane</location>
        <topology evidence="1">Multi-pass membrane protein</topology>
    </subcellularLocation>
</comment>
<evidence type="ECO:0000256" key="2">
    <source>
        <dbReference type="ARBA" id="ARBA00009045"/>
    </source>
</evidence>
<feature type="transmembrane region" description="Helical" evidence="7">
    <location>
        <begin position="142"/>
        <end position="163"/>
    </location>
</feature>
<dbReference type="Proteomes" id="UP001501508">
    <property type="component" value="Unassembled WGS sequence"/>
</dbReference>
<reference evidence="11" key="1">
    <citation type="journal article" date="2019" name="Int. J. Syst. Evol. Microbiol.">
        <title>The Global Catalogue of Microorganisms (GCM) 10K type strain sequencing project: providing services to taxonomists for standard genome sequencing and annotation.</title>
        <authorList>
            <consortium name="The Broad Institute Genomics Platform"/>
            <consortium name="The Broad Institute Genome Sequencing Center for Infectious Disease"/>
            <person name="Wu L."/>
            <person name="Ma J."/>
        </authorList>
    </citation>
    <scope>NUCLEOTIDE SEQUENCE [LARGE SCALE GENOMIC DNA]</scope>
    <source>
        <strain evidence="11">JCM 31920</strain>
    </source>
</reference>
<evidence type="ECO:0000256" key="5">
    <source>
        <dbReference type="ARBA" id="ARBA00022989"/>
    </source>
</evidence>
<dbReference type="RefSeq" id="WP_345029327.1">
    <property type="nucleotide sequence ID" value="NZ_BAABEY010000024.1"/>
</dbReference>
<sequence length="305" mass="34057">MTGLFNNLKSEINKPDNALVKLILLNSVVFLALLLLRITFTLLNQASVYQWVLDLLRVPAALPELARKPWTILTYFFAHEDIFHILFNMLFLYWFGRLIDEYLGTRRMVALYILGGLAGALTYILVYNISPYFQGVVGTSRMLGASAAVYAVTVGAATLLPNYTFSLLLLGPVKIKYIALFYIILSLAQSIGPNAGGNLAHLGGALLGYFFIKMLQTGNDLGKPIYAIGNAWERLFRKKPDIRVTYSARTVQRNAGYAKPANPGKSVEMPDQDEVDSILDKISQSGYESLSKEEKQKLFRASQRK</sequence>
<comment type="similarity">
    <text evidence="2">Belongs to the peptidase S54 family.</text>
</comment>
<keyword evidence="5 7" id="KW-1133">Transmembrane helix</keyword>
<organism evidence="10 11">
    <name type="scientific">Ravibacter arvi</name>
    <dbReference type="NCBI Taxonomy" id="2051041"/>
    <lineage>
        <taxon>Bacteria</taxon>
        <taxon>Pseudomonadati</taxon>
        <taxon>Bacteroidota</taxon>
        <taxon>Cytophagia</taxon>
        <taxon>Cytophagales</taxon>
        <taxon>Spirosomataceae</taxon>
        <taxon>Ravibacter</taxon>
    </lineage>
</organism>
<feature type="transmembrane region" description="Helical" evidence="7">
    <location>
        <begin position="108"/>
        <end position="130"/>
    </location>
</feature>
<keyword evidence="6 7" id="KW-0472">Membrane</keyword>
<feature type="transmembrane region" description="Helical" evidence="7">
    <location>
        <begin position="18"/>
        <end position="40"/>
    </location>
</feature>
<dbReference type="InterPro" id="IPR035952">
    <property type="entry name" value="Rhomboid-like_sf"/>
</dbReference>
<dbReference type="Gene3D" id="1.20.1540.10">
    <property type="entry name" value="Rhomboid-like"/>
    <property type="match status" value="1"/>
</dbReference>
<comment type="caution">
    <text evidence="10">The sequence shown here is derived from an EMBL/GenBank/DDBJ whole genome shotgun (WGS) entry which is preliminary data.</text>
</comment>
<proteinExistence type="inferred from homology"/>
<keyword evidence="3 7" id="KW-0812">Transmembrane</keyword>
<evidence type="ECO:0000259" key="8">
    <source>
        <dbReference type="Pfam" id="PF01694"/>
    </source>
</evidence>
<dbReference type="EMBL" id="BAABEY010000024">
    <property type="protein sequence ID" value="GAA4440275.1"/>
    <property type="molecule type" value="Genomic_DNA"/>
</dbReference>
<dbReference type="SUPFAM" id="SSF144091">
    <property type="entry name" value="Rhomboid-like"/>
    <property type="match status" value="1"/>
</dbReference>
<feature type="domain" description="DUF6576" evidence="9">
    <location>
        <begin position="271"/>
        <end position="303"/>
    </location>
</feature>
<evidence type="ECO:0000256" key="3">
    <source>
        <dbReference type="ARBA" id="ARBA00022692"/>
    </source>
</evidence>
<evidence type="ECO:0000313" key="10">
    <source>
        <dbReference type="EMBL" id="GAA4440275.1"/>
    </source>
</evidence>